<dbReference type="InterPro" id="IPR024344">
    <property type="entry name" value="MDMPI_metal-binding"/>
</dbReference>
<dbReference type="GO" id="GO:0046872">
    <property type="term" value="F:metal ion binding"/>
    <property type="evidence" value="ECO:0007669"/>
    <property type="project" value="InterPro"/>
</dbReference>
<dbReference type="EMBL" id="CP046172">
    <property type="protein sequence ID" value="QIS16031.1"/>
    <property type="molecule type" value="Genomic_DNA"/>
</dbReference>
<sequence length="185" mass="19903">MQPEFDMEQAADALARIVGGITEAQLDEPTPCSDFTVRQLLAHTSGAVDALRRLAAREQVSAPSKELPADWRDLIPTQLKGLAIAWREPAAWDGDVEVFGSTRPASAWAHIALDELVVHGWDLAVATGQQFECAPGDLEVLGGWWQNVPAEGMPGMFAPAVPVPDDASVLDRVIARSGRSPSWQA</sequence>
<dbReference type="InterPro" id="IPR034660">
    <property type="entry name" value="DinB/YfiT-like"/>
</dbReference>
<dbReference type="Proteomes" id="UP000503540">
    <property type="component" value="Chromosome"/>
</dbReference>
<evidence type="ECO:0000259" key="1">
    <source>
        <dbReference type="Pfam" id="PF11716"/>
    </source>
</evidence>
<dbReference type="AlphaFoldDB" id="A0A6G9YS86"/>
<organism evidence="2 3">
    <name type="scientific">Nocardia arthritidis</name>
    <dbReference type="NCBI Taxonomy" id="228602"/>
    <lineage>
        <taxon>Bacteria</taxon>
        <taxon>Bacillati</taxon>
        <taxon>Actinomycetota</taxon>
        <taxon>Actinomycetes</taxon>
        <taxon>Mycobacteriales</taxon>
        <taxon>Nocardiaceae</taxon>
        <taxon>Nocardia</taxon>
    </lineage>
</organism>
<accession>A0A6G9YS86</accession>
<evidence type="ECO:0000313" key="2">
    <source>
        <dbReference type="EMBL" id="QIS16031.1"/>
    </source>
</evidence>
<keyword evidence="3" id="KW-1185">Reference proteome</keyword>
<dbReference type="SUPFAM" id="SSF109854">
    <property type="entry name" value="DinB/YfiT-like putative metalloenzymes"/>
    <property type="match status" value="1"/>
</dbReference>
<protein>
    <submittedName>
        <fullName evidence="2">TIGR03086 family protein</fullName>
    </submittedName>
</protein>
<dbReference type="RefSeq" id="WP_167478179.1">
    <property type="nucleotide sequence ID" value="NZ_CP046172.1"/>
</dbReference>
<dbReference type="InterPro" id="IPR017520">
    <property type="entry name" value="CHP03086"/>
</dbReference>
<dbReference type="KEGG" id="nah:F5544_41105"/>
<dbReference type="InterPro" id="IPR017517">
    <property type="entry name" value="Maleyloyr_isom"/>
</dbReference>
<gene>
    <name evidence="2" type="ORF">F5544_41105</name>
</gene>
<dbReference type="NCBIfam" id="TIGR03086">
    <property type="entry name" value="TIGR03086 family metal-binding protein"/>
    <property type="match status" value="1"/>
</dbReference>
<reference evidence="2 3" key="1">
    <citation type="journal article" date="2019" name="ACS Chem. Biol.">
        <title>Identification and Mobilization of a Cryptic Antibiotic Biosynthesis Gene Locus from a Human-Pathogenic Nocardia Isolate.</title>
        <authorList>
            <person name="Herisse M."/>
            <person name="Ishida K."/>
            <person name="Porter J.L."/>
            <person name="Howden B."/>
            <person name="Hertweck C."/>
            <person name="Stinear T.P."/>
            <person name="Pidot S.J."/>
        </authorList>
    </citation>
    <scope>NUCLEOTIDE SEQUENCE [LARGE SCALE GENOMIC DNA]</scope>
    <source>
        <strain evidence="2 3">AUSMDU00012717</strain>
    </source>
</reference>
<dbReference type="Pfam" id="PF11716">
    <property type="entry name" value="MDMPI_N"/>
    <property type="match status" value="1"/>
</dbReference>
<proteinExistence type="predicted"/>
<feature type="domain" description="Mycothiol-dependent maleylpyruvate isomerase metal-binding" evidence="1">
    <location>
        <begin position="8"/>
        <end position="124"/>
    </location>
</feature>
<evidence type="ECO:0000313" key="3">
    <source>
        <dbReference type="Proteomes" id="UP000503540"/>
    </source>
</evidence>
<dbReference type="NCBIfam" id="TIGR03083">
    <property type="entry name" value="maleylpyruvate isomerase family mycothiol-dependent enzyme"/>
    <property type="match status" value="1"/>
</dbReference>
<dbReference type="Gene3D" id="1.20.120.450">
    <property type="entry name" value="dinb family like domain"/>
    <property type="match status" value="1"/>
</dbReference>
<name>A0A6G9YS86_9NOCA</name>